<protein>
    <recommendedName>
        <fullName evidence="6 15">tRNA (guanine-N(1)-)-methyltransferase</fullName>
        <ecNumber evidence="5 15">2.1.1.228</ecNumber>
    </recommendedName>
    <alternativeName>
        <fullName evidence="12 15">M1G-methyltransferase</fullName>
    </alternativeName>
    <alternativeName>
        <fullName evidence="13 15">tRNA [GM37] methyltransferase</fullName>
    </alternativeName>
</protein>
<evidence type="ECO:0000256" key="12">
    <source>
        <dbReference type="ARBA" id="ARBA00029736"/>
    </source>
</evidence>
<accession>A0A940S6X0</accession>
<dbReference type="HAMAP" id="MF_00605">
    <property type="entry name" value="TrmD"/>
    <property type="match status" value="1"/>
</dbReference>
<evidence type="ECO:0000256" key="9">
    <source>
        <dbReference type="ARBA" id="ARBA00022679"/>
    </source>
</evidence>
<feature type="binding site" evidence="15 16">
    <location>
        <begin position="134"/>
        <end position="139"/>
    </location>
    <ligand>
        <name>S-adenosyl-L-methionine</name>
        <dbReference type="ChEBI" id="CHEBI:59789"/>
    </ligand>
</feature>
<evidence type="ECO:0000256" key="3">
    <source>
        <dbReference type="ARBA" id="ARBA00007630"/>
    </source>
</evidence>
<feature type="region of interest" description="Disordered" evidence="18">
    <location>
        <begin position="210"/>
        <end position="246"/>
    </location>
</feature>
<dbReference type="PANTHER" id="PTHR46417">
    <property type="entry name" value="TRNA (GUANINE-N(1)-)-METHYLTRANSFERASE"/>
    <property type="match status" value="1"/>
</dbReference>
<evidence type="ECO:0000256" key="5">
    <source>
        <dbReference type="ARBA" id="ARBA00012807"/>
    </source>
</evidence>
<comment type="subcellular location">
    <subcellularLocation>
        <location evidence="2 15 17">Cytoplasm</location>
    </subcellularLocation>
</comment>
<keyword evidence="10 15" id="KW-0949">S-adenosyl-L-methionine</keyword>
<evidence type="ECO:0000256" key="14">
    <source>
        <dbReference type="ARBA" id="ARBA00047783"/>
    </source>
</evidence>
<name>A0A940S6X0_9PROT</name>
<feature type="domain" description="tRNA methyltransferase TRMD/TRM10-type" evidence="19">
    <location>
        <begin position="6"/>
        <end position="226"/>
    </location>
</feature>
<comment type="catalytic activity">
    <reaction evidence="14 15 17">
        <text>guanosine(37) in tRNA + S-adenosyl-L-methionine = N(1)-methylguanosine(37) in tRNA + S-adenosyl-L-homocysteine + H(+)</text>
        <dbReference type="Rhea" id="RHEA:36899"/>
        <dbReference type="Rhea" id="RHEA-COMP:10145"/>
        <dbReference type="Rhea" id="RHEA-COMP:10147"/>
        <dbReference type="ChEBI" id="CHEBI:15378"/>
        <dbReference type="ChEBI" id="CHEBI:57856"/>
        <dbReference type="ChEBI" id="CHEBI:59789"/>
        <dbReference type="ChEBI" id="CHEBI:73542"/>
        <dbReference type="ChEBI" id="CHEBI:74269"/>
        <dbReference type="EC" id="2.1.1.228"/>
    </reaction>
</comment>
<comment type="subunit">
    <text evidence="4 15 17">Homodimer.</text>
</comment>
<evidence type="ECO:0000256" key="18">
    <source>
        <dbReference type="SAM" id="MobiDB-lite"/>
    </source>
</evidence>
<dbReference type="FunFam" id="3.40.1280.10:FF:000001">
    <property type="entry name" value="tRNA (guanine-N(1)-)-methyltransferase"/>
    <property type="match status" value="1"/>
</dbReference>
<dbReference type="GO" id="GO:0052906">
    <property type="term" value="F:tRNA (guanine(37)-N1)-methyltransferase activity"/>
    <property type="evidence" value="ECO:0007669"/>
    <property type="project" value="UniProtKB-UniRule"/>
</dbReference>
<dbReference type="NCBIfam" id="TIGR00088">
    <property type="entry name" value="trmD"/>
    <property type="match status" value="1"/>
</dbReference>
<dbReference type="CDD" id="cd18080">
    <property type="entry name" value="TrmD-like"/>
    <property type="match status" value="1"/>
</dbReference>
<evidence type="ECO:0000256" key="17">
    <source>
        <dbReference type="RuleBase" id="RU003464"/>
    </source>
</evidence>
<dbReference type="Gene3D" id="3.40.1280.10">
    <property type="match status" value="1"/>
</dbReference>
<sequence length="246" mass="26320">MSWNATVLTLFPGMFPGPLGTSLAGRAMERGLWSLEARDIRDAATDRHRTVDDTPFGGGAGMVLRPDVVDAAIAAAVPEGDARPLVFLTPRGVPLRQSLVRQLAAGPGVVALCGRYEGVDQRVVEARGMIEVSIGDYVLSGGELAAMVLLDACVRLIPGVMGAAESAEEESFSSNLLEYPHYTRPAEWRGLRVPEVLLSGHHAEVARWRRERSEAVTRERRPDLLTEQGRPGSTAGAPLHPAASPA</sequence>
<dbReference type="PANTHER" id="PTHR46417:SF1">
    <property type="entry name" value="TRNA (GUANINE-N(1)-)-METHYLTRANSFERASE"/>
    <property type="match status" value="1"/>
</dbReference>
<dbReference type="GO" id="GO:0002939">
    <property type="term" value="P:tRNA N1-guanine methylation"/>
    <property type="evidence" value="ECO:0007669"/>
    <property type="project" value="TreeGrafter"/>
</dbReference>
<evidence type="ECO:0000256" key="10">
    <source>
        <dbReference type="ARBA" id="ARBA00022691"/>
    </source>
</evidence>
<dbReference type="Proteomes" id="UP000677537">
    <property type="component" value="Unassembled WGS sequence"/>
</dbReference>
<dbReference type="PIRSF" id="PIRSF000386">
    <property type="entry name" value="tRNA_mtase"/>
    <property type="match status" value="1"/>
</dbReference>
<evidence type="ECO:0000259" key="19">
    <source>
        <dbReference type="Pfam" id="PF01746"/>
    </source>
</evidence>
<feature type="binding site" evidence="15 16">
    <location>
        <position position="114"/>
    </location>
    <ligand>
        <name>S-adenosyl-L-methionine</name>
        <dbReference type="ChEBI" id="CHEBI:59789"/>
    </ligand>
</feature>
<comment type="caution">
    <text evidence="20">The sequence shown here is derived from an EMBL/GenBank/DDBJ whole genome shotgun (WGS) entry which is preliminary data.</text>
</comment>
<evidence type="ECO:0000256" key="2">
    <source>
        <dbReference type="ARBA" id="ARBA00004496"/>
    </source>
</evidence>
<dbReference type="InterPro" id="IPR029028">
    <property type="entry name" value="Alpha/beta_knot_MTases"/>
</dbReference>
<evidence type="ECO:0000313" key="21">
    <source>
        <dbReference type="Proteomes" id="UP000677537"/>
    </source>
</evidence>
<keyword evidence="7 15" id="KW-0963">Cytoplasm</keyword>
<evidence type="ECO:0000256" key="1">
    <source>
        <dbReference type="ARBA" id="ARBA00002634"/>
    </source>
</evidence>
<evidence type="ECO:0000313" key="20">
    <source>
        <dbReference type="EMBL" id="MBP0492448.1"/>
    </source>
</evidence>
<keyword evidence="8 15" id="KW-0489">Methyltransferase</keyword>
<dbReference type="EC" id="2.1.1.228" evidence="5 15"/>
<organism evidence="20 21">
    <name type="scientific">Roseomonas indoligenes</name>
    <dbReference type="NCBI Taxonomy" id="2820811"/>
    <lineage>
        <taxon>Bacteria</taxon>
        <taxon>Pseudomonadati</taxon>
        <taxon>Pseudomonadota</taxon>
        <taxon>Alphaproteobacteria</taxon>
        <taxon>Acetobacterales</taxon>
        <taxon>Roseomonadaceae</taxon>
        <taxon>Roseomonas</taxon>
    </lineage>
</organism>
<dbReference type="RefSeq" id="WP_209372000.1">
    <property type="nucleotide sequence ID" value="NZ_JAGIZA010000003.1"/>
</dbReference>
<evidence type="ECO:0000256" key="6">
    <source>
        <dbReference type="ARBA" id="ARBA00014679"/>
    </source>
</evidence>
<keyword evidence="11 15" id="KW-0819">tRNA processing</keyword>
<evidence type="ECO:0000256" key="4">
    <source>
        <dbReference type="ARBA" id="ARBA00011738"/>
    </source>
</evidence>
<comment type="function">
    <text evidence="1 15 17">Specifically methylates guanosine-37 in various tRNAs.</text>
</comment>
<dbReference type="InterPro" id="IPR016009">
    <property type="entry name" value="tRNA_MeTrfase_TRMD/TRM10"/>
</dbReference>
<dbReference type="InterPro" id="IPR023148">
    <property type="entry name" value="tRNA_m1G_MeTrfase_C_sf"/>
</dbReference>
<feature type="compositionally biased region" description="Basic and acidic residues" evidence="18">
    <location>
        <begin position="210"/>
        <end position="224"/>
    </location>
</feature>
<evidence type="ECO:0000256" key="15">
    <source>
        <dbReference type="HAMAP-Rule" id="MF_00605"/>
    </source>
</evidence>
<dbReference type="Gene3D" id="1.10.1270.20">
    <property type="entry name" value="tRNA(m1g37)methyltransferase, domain 2"/>
    <property type="match status" value="1"/>
</dbReference>
<dbReference type="InterPro" id="IPR002649">
    <property type="entry name" value="tRNA_m1G_MeTrfase_TrmD"/>
</dbReference>
<evidence type="ECO:0000256" key="8">
    <source>
        <dbReference type="ARBA" id="ARBA00022603"/>
    </source>
</evidence>
<reference evidence="20" key="1">
    <citation type="submission" date="2021-03" db="EMBL/GenBank/DDBJ databases">
        <authorList>
            <person name="So Y."/>
        </authorList>
    </citation>
    <scope>NUCLEOTIDE SEQUENCE</scope>
    <source>
        <strain evidence="20">SG15</strain>
    </source>
</reference>
<dbReference type="NCBIfam" id="NF000648">
    <property type="entry name" value="PRK00026.1"/>
    <property type="match status" value="1"/>
</dbReference>
<dbReference type="AlphaFoldDB" id="A0A940S6X0"/>
<comment type="similarity">
    <text evidence="3 15 17">Belongs to the RNA methyltransferase TrmD family.</text>
</comment>
<evidence type="ECO:0000256" key="16">
    <source>
        <dbReference type="PIRSR" id="PIRSR000386-1"/>
    </source>
</evidence>
<dbReference type="Pfam" id="PF01746">
    <property type="entry name" value="tRNA_m1G_MT"/>
    <property type="match status" value="1"/>
</dbReference>
<keyword evidence="21" id="KW-1185">Reference proteome</keyword>
<dbReference type="InterPro" id="IPR029026">
    <property type="entry name" value="tRNA_m1G_MTases_N"/>
</dbReference>
<gene>
    <name evidence="15 20" type="primary">trmD</name>
    <name evidence="20" type="ORF">J5Y10_06615</name>
</gene>
<evidence type="ECO:0000256" key="7">
    <source>
        <dbReference type="ARBA" id="ARBA00022490"/>
    </source>
</evidence>
<dbReference type="GO" id="GO:0005829">
    <property type="term" value="C:cytosol"/>
    <property type="evidence" value="ECO:0007669"/>
    <property type="project" value="TreeGrafter"/>
</dbReference>
<proteinExistence type="inferred from homology"/>
<evidence type="ECO:0000256" key="11">
    <source>
        <dbReference type="ARBA" id="ARBA00022694"/>
    </source>
</evidence>
<evidence type="ECO:0000256" key="13">
    <source>
        <dbReference type="ARBA" id="ARBA00033392"/>
    </source>
</evidence>
<dbReference type="EMBL" id="JAGIZA010000003">
    <property type="protein sequence ID" value="MBP0492448.1"/>
    <property type="molecule type" value="Genomic_DNA"/>
</dbReference>
<keyword evidence="9 15" id="KW-0808">Transferase</keyword>
<dbReference type="SUPFAM" id="SSF75217">
    <property type="entry name" value="alpha/beta knot"/>
    <property type="match status" value="1"/>
</dbReference>